<feature type="compositionally biased region" description="Polar residues" evidence="5">
    <location>
        <begin position="225"/>
        <end position="253"/>
    </location>
</feature>
<feature type="compositionally biased region" description="Basic and acidic residues" evidence="5">
    <location>
        <begin position="359"/>
        <end position="391"/>
    </location>
</feature>
<feature type="compositionally biased region" description="Basic and acidic residues" evidence="5">
    <location>
        <begin position="581"/>
        <end position="594"/>
    </location>
</feature>
<feature type="region of interest" description="Disordered" evidence="5">
    <location>
        <begin position="445"/>
        <end position="671"/>
    </location>
</feature>
<organism evidence="7 8">
    <name type="scientific">Kryptolebias marmoratus</name>
    <name type="common">Mangrove killifish</name>
    <name type="synonym">Rivulus marmoratus</name>
    <dbReference type="NCBI Taxonomy" id="37003"/>
    <lineage>
        <taxon>Eukaryota</taxon>
        <taxon>Metazoa</taxon>
        <taxon>Chordata</taxon>
        <taxon>Craniata</taxon>
        <taxon>Vertebrata</taxon>
        <taxon>Euteleostomi</taxon>
        <taxon>Actinopterygii</taxon>
        <taxon>Neopterygii</taxon>
        <taxon>Teleostei</taxon>
        <taxon>Neoteleostei</taxon>
        <taxon>Acanthomorphata</taxon>
        <taxon>Ovalentaria</taxon>
        <taxon>Atherinomorphae</taxon>
        <taxon>Cyprinodontiformes</taxon>
        <taxon>Rivulidae</taxon>
        <taxon>Kryptolebias</taxon>
    </lineage>
</organism>
<dbReference type="SMART" id="SM00132">
    <property type="entry name" value="LIM"/>
    <property type="match status" value="1"/>
</dbReference>
<evidence type="ECO:0000256" key="5">
    <source>
        <dbReference type="SAM" id="MobiDB-lite"/>
    </source>
</evidence>
<feature type="compositionally biased region" description="Basic and acidic residues" evidence="5">
    <location>
        <begin position="154"/>
        <end position="171"/>
    </location>
</feature>
<dbReference type="PROSITE" id="PS50023">
    <property type="entry name" value="LIM_DOMAIN_2"/>
    <property type="match status" value="1"/>
</dbReference>
<evidence type="ECO:0000256" key="1">
    <source>
        <dbReference type="ARBA" id="ARBA00022723"/>
    </source>
</evidence>
<keyword evidence="2 4" id="KW-0862">Zinc</keyword>
<dbReference type="Ensembl" id="ENSKMAT00000023228.1">
    <property type="protein sequence ID" value="ENSKMAP00000022934.1"/>
    <property type="gene ID" value="ENSKMAG00000017019.1"/>
</dbReference>
<feature type="region of interest" description="Disordered" evidence="5">
    <location>
        <begin position="359"/>
        <end position="410"/>
    </location>
</feature>
<dbReference type="STRING" id="37003.ENSKMAP00000022934"/>
<dbReference type="GeneID" id="108235777"/>
<dbReference type="CDD" id="cd09485">
    <property type="entry name" value="LIM_Eplin_alpha_beta"/>
    <property type="match status" value="1"/>
</dbReference>
<evidence type="ECO:0000313" key="7">
    <source>
        <dbReference type="Ensembl" id="ENSKMAP00000022934.1"/>
    </source>
</evidence>
<dbReference type="Proteomes" id="UP000264800">
    <property type="component" value="Unplaced"/>
</dbReference>
<dbReference type="InterPro" id="IPR001781">
    <property type="entry name" value="Znf_LIM"/>
</dbReference>
<dbReference type="SUPFAM" id="SSF57716">
    <property type="entry name" value="Glucocorticoid receptor-like (DNA-binding domain)"/>
    <property type="match status" value="2"/>
</dbReference>
<feature type="compositionally biased region" description="Basic and acidic residues" evidence="5">
    <location>
        <begin position="490"/>
        <end position="508"/>
    </location>
</feature>
<dbReference type="KEGG" id="kmr:108235777"/>
<dbReference type="Gene3D" id="2.10.110.10">
    <property type="entry name" value="Cysteine Rich Protein"/>
    <property type="match status" value="1"/>
</dbReference>
<feature type="compositionally biased region" description="Basic and acidic residues" evidence="5">
    <location>
        <begin position="255"/>
        <end position="264"/>
    </location>
</feature>
<feature type="compositionally biased region" description="Acidic residues" evidence="5">
    <location>
        <begin position="636"/>
        <end position="651"/>
    </location>
</feature>
<evidence type="ECO:0000256" key="2">
    <source>
        <dbReference type="ARBA" id="ARBA00022833"/>
    </source>
</evidence>
<feature type="domain" description="LIM zinc-binding" evidence="6">
    <location>
        <begin position="288"/>
        <end position="348"/>
    </location>
</feature>
<dbReference type="OrthoDB" id="6129702at2759"/>
<proteinExistence type="predicted"/>
<dbReference type="FunFam" id="2.10.110.10:FF:000002">
    <property type="entry name" value="LIM domain and actin-binding 1"/>
    <property type="match status" value="1"/>
</dbReference>
<keyword evidence="3 4" id="KW-0440">LIM domain</keyword>
<feature type="compositionally biased region" description="Basic and acidic residues" evidence="5">
    <location>
        <begin position="75"/>
        <end position="87"/>
    </location>
</feature>
<keyword evidence="1 4" id="KW-0479">Metal-binding</keyword>
<feature type="compositionally biased region" description="Basic and acidic residues" evidence="5">
    <location>
        <begin position="527"/>
        <end position="564"/>
    </location>
</feature>
<dbReference type="OMA" id="YQFAVAK"/>
<evidence type="ECO:0000256" key="3">
    <source>
        <dbReference type="ARBA" id="ARBA00023038"/>
    </source>
</evidence>
<feature type="region of interest" description="Disordered" evidence="5">
    <location>
        <begin position="47"/>
        <end position="276"/>
    </location>
</feature>
<name>A0A3Q3BE29_KRYMA</name>
<sequence>MESSVFNRQSWASKSLRVTARELSLVGGRGKSNAIAERFSKYQKAAEVASSEKKKGSFESGTTSLRSGNLSALKKRWEQAGNKDQDKTASVPPPSSSSSSIRRRHSALIRPAPIQEEAPPPVTSPTLLTDQDDPHAASRVQQPSAAREGEDQEGMDRGELTRRKTPEKVEDVPTSPCASNEKPRVPLNNLKMKFERRDDSTNKGGRSAIRSTSSEDAEEPISPLDGSQESSSLRAKMTKYQSAKQDTTHSVPKSSAHEVEKDTATPECNGKSAEPPKAIRRFRPPVRETCFACQKTVYPLERLVVHEHIYHKKCFCCSHCNSKLSLGNYASLHGNVYCKPHFNQLFKAKGNYDEGFGHRPHKELWEPRADGDESKEVPKPKEQPEMVKRPAESTPDVQPASNGETSPSVKVTDLTALLENRGQKNDPSAEKHQPAASETHRLRVAWPPPAGEDQSGATLSPVAEGLPSSRIRIGKWPPEDDVQPSYQSSERAELRSLRRSTSLKERSRPFTLLANPTPKTTTAPGPRELRRPLKSLLEWKKSFEEKQSSEERSNEVQQEKEEPKTPQTPNEAAANGGETESPPKEQEERREQTQKRAAAAEMEEKTAVNESPSPDTPPPSSPVQPKENRTSQDVGFWEEDKEENDAEDLSAEDIIKRNRYYDDEDDEDSIV</sequence>
<dbReference type="PANTHER" id="PTHR24206">
    <property type="entry name" value="OS06G0237300 PROTEIN"/>
    <property type="match status" value="1"/>
</dbReference>
<dbReference type="PROSITE" id="PS00478">
    <property type="entry name" value="LIM_DOMAIN_1"/>
    <property type="match status" value="1"/>
</dbReference>
<dbReference type="InterPro" id="IPR028740">
    <property type="entry name" value="EPLIN_Lim_dom"/>
</dbReference>
<evidence type="ECO:0000259" key="6">
    <source>
        <dbReference type="PROSITE" id="PS50023"/>
    </source>
</evidence>
<feature type="compositionally biased region" description="Acidic residues" evidence="5">
    <location>
        <begin position="662"/>
        <end position="671"/>
    </location>
</feature>
<dbReference type="CTD" id="64000"/>
<evidence type="ECO:0000256" key="4">
    <source>
        <dbReference type="PROSITE-ProRule" id="PRU00125"/>
    </source>
</evidence>
<dbReference type="AlphaFoldDB" id="A0A3Q3BE29"/>
<keyword evidence="8" id="KW-1185">Reference proteome</keyword>
<dbReference type="GO" id="GO:0046872">
    <property type="term" value="F:metal ion binding"/>
    <property type="evidence" value="ECO:0007669"/>
    <property type="project" value="UniProtKB-KW"/>
</dbReference>
<feature type="compositionally biased region" description="Polar residues" evidence="5">
    <location>
        <begin position="395"/>
        <end position="409"/>
    </location>
</feature>
<evidence type="ECO:0000313" key="8">
    <source>
        <dbReference type="Proteomes" id="UP000264800"/>
    </source>
</evidence>
<reference evidence="7" key="1">
    <citation type="submission" date="2025-08" db="UniProtKB">
        <authorList>
            <consortium name="Ensembl"/>
        </authorList>
    </citation>
    <scope>IDENTIFICATION</scope>
</reference>
<reference evidence="7" key="2">
    <citation type="submission" date="2025-09" db="UniProtKB">
        <authorList>
            <consortium name="Ensembl"/>
        </authorList>
    </citation>
    <scope>IDENTIFICATION</scope>
</reference>
<protein>
    <submittedName>
        <fullName evidence="7">LIM domain and actin-binding protein 1</fullName>
    </submittedName>
</protein>
<accession>A0A3Q3BE29</accession>
<dbReference type="GeneTree" id="ENSGT00940000167488"/>
<dbReference type="Pfam" id="PF00412">
    <property type="entry name" value="LIM"/>
    <property type="match status" value="1"/>
</dbReference>
<feature type="compositionally biased region" description="Basic and acidic residues" evidence="5">
    <location>
        <begin position="192"/>
        <end position="201"/>
    </location>
</feature>